<evidence type="ECO:0000256" key="2">
    <source>
        <dbReference type="SAM" id="SignalP"/>
    </source>
</evidence>
<feature type="chain" id="PRO_5039081510" description="Glycoside-hydrolase family GH114 TIM-barrel domain-containing protein" evidence="2">
    <location>
        <begin position="26"/>
        <end position="291"/>
    </location>
</feature>
<gene>
    <name evidence="4" type="ORF">GCM10010507_60310</name>
</gene>
<feature type="domain" description="Glycoside-hydrolase family GH114 TIM-barrel" evidence="3">
    <location>
        <begin position="62"/>
        <end position="278"/>
    </location>
</feature>
<reference evidence="4" key="2">
    <citation type="submission" date="2020-09" db="EMBL/GenBank/DDBJ databases">
        <authorList>
            <person name="Sun Q."/>
            <person name="Ohkuma M."/>
        </authorList>
    </citation>
    <scope>NUCLEOTIDE SEQUENCE</scope>
    <source>
        <strain evidence="4">JCM 4633</strain>
    </source>
</reference>
<sequence length="291" mass="32160">MFLFRTRAACAAMVLSAFFVTACSATGTDQGDDPQETTHPTTEGPDAEAPANVRRPSPDAVFDYQLGGAYPPAGKVRAVARDREAKPADGLYNICYVNAFQTQPGEAVGWWKKEHPDLLLKNDDGHLIVDKDWDEPLLDISTPVKREALMNIIGPWIDGCAAAHYDAVEPDNLDSYERSDGKLTSQHAAAFARLLATRAHKQNLAVAQKNTTDLLPQHTRIGFDFAVVEECARYKECPEFSRAYGARVFDIEYGRKDFTAACRAWGKDLSITLRDREVSPAGKHGYVYESC</sequence>
<dbReference type="InterPro" id="IPR017853">
    <property type="entry name" value="GH"/>
</dbReference>
<reference evidence="4" key="1">
    <citation type="journal article" date="2014" name="Int. J. Syst. Evol. Microbiol.">
        <title>Complete genome sequence of Corynebacterium casei LMG S-19264T (=DSM 44701T), isolated from a smear-ripened cheese.</title>
        <authorList>
            <consortium name="US DOE Joint Genome Institute (JGI-PGF)"/>
            <person name="Walter F."/>
            <person name="Albersmeier A."/>
            <person name="Kalinowski J."/>
            <person name="Ruckert C."/>
        </authorList>
    </citation>
    <scope>NUCLEOTIDE SEQUENCE</scope>
    <source>
        <strain evidence="4">JCM 4633</strain>
    </source>
</reference>
<evidence type="ECO:0000256" key="1">
    <source>
        <dbReference type="SAM" id="MobiDB-lite"/>
    </source>
</evidence>
<name>A0A918U1W7_STRCJ</name>
<dbReference type="Pfam" id="PF03537">
    <property type="entry name" value="Glyco_hydro_114"/>
    <property type="match status" value="1"/>
</dbReference>
<evidence type="ECO:0000313" key="4">
    <source>
        <dbReference type="EMBL" id="GHC73018.1"/>
    </source>
</evidence>
<dbReference type="InterPro" id="IPR013785">
    <property type="entry name" value="Aldolase_TIM"/>
</dbReference>
<evidence type="ECO:0000313" key="5">
    <source>
        <dbReference type="Proteomes" id="UP000646244"/>
    </source>
</evidence>
<dbReference type="AlphaFoldDB" id="A0A918U1W7"/>
<comment type="caution">
    <text evidence="4">The sequence shown here is derived from an EMBL/GenBank/DDBJ whole genome shotgun (WGS) entry which is preliminary data.</text>
</comment>
<dbReference type="EMBL" id="BMVB01000038">
    <property type="protein sequence ID" value="GHC73018.1"/>
    <property type="molecule type" value="Genomic_DNA"/>
</dbReference>
<organism evidence="4 5">
    <name type="scientific">Streptomyces cinnamoneus</name>
    <name type="common">Streptoverticillium cinnamoneum</name>
    <dbReference type="NCBI Taxonomy" id="53446"/>
    <lineage>
        <taxon>Bacteria</taxon>
        <taxon>Bacillati</taxon>
        <taxon>Actinomycetota</taxon>
        <taxon>Actinomycetes</taxon>
        <taxon>Kitasatosporales</taxon>
        <taxon>Streptomycetaceae</taxon>
        <taxon>Streptomyces</taxon>
        <taxon>Streptomyces cinnamoneus group</taxon>
    </lineage>
</organism>
<dbReference type="InterPro" id="IPR004352">
    <property type="entry name" value="GH114_TIM-barrel"/>
</dbReference>
<accession>A0A918U1W7</accession>
<evidence type="ECO:0000259" key="3">
    <source>
        <dbReference type="Pfam" id="PF03537"/>
    </source>
</evidence>
<dbReference type="SUPFAM" id="SSF51445">
    <property type="entry name" value="(Trans)glycosidases"/>
    <property type="match status" value="1"/>
</dbReference>
<dbReference type="PROSITE" id="PS51257">
    <property type="entry name" value="PROKAR_LIPOPROTEIN"/>
    <property type="match status" value="1"/>
</dbReference>
<dbReference type="RefSeq" id="WP_229845238.1">
    <property type="nucleotide sequence ID" value="NZ_BMVB01000038.1"/>
</dbReference>
<dbReference type="Gene3D" id="3.20.20.70">
    <property type="entry name" value="Aldolase class I"/>
    <property type="match status" value="1"/>
</dbReference>
<feature type="region of interest" description="Disordered" evidence="1">
    <location>
        <begin position="27"/>
        <end position="56"/>
    </location>
</feature>
<proteinExistence type="predicted"/>
<dbReference type="PANTHER" id="PTHR35273:SF2">
    <property type="entry name" value="ALPHA-GALACTOSIDASE"/>
    <property type="match status" value="1"/>
</dbReference>
<dbReference type="Proteomes" id="UP000646244">
    <property type="component" value="Unassembled WGS sequence"/>
</dbReference>
<protein>
    <recommendedName>
        <fullName evidence="3">Glycoside-hydrolase family GH114 TIM-barrel domain-containing protein</fullName>
    </recommendedName>
</protein>
<dbReference type="PANTHER" id="PTHR35273">
    <property type="entry name" value="ALPHA-1,4 POLYGALACTOSAMINIDASE, PUTATIVE (AFU_ORTHOLOGUE AFUA_3G07890)-RELATED"/>
    <property type="match status" value="1"/>
</dbReference>
<feature type="signal peptide" evidence="2">
    <location>
        <begin position="1"/>
        <end position="25"/>
    </location>
</feature>
<keyword evidence="2" id="KW-0732">Signal</keyword>